<dbReference type="SUPFAM" id="SSF81273">
    <property type="entry name" value="H-NS histone-like proteins"/>
    <property type="match status" value="1"/>
</dbReference>
<dbReference type="EMBL" id="FOVC01000012">
    <property type="protein sequence ID" value="SFN62054.1"/>
    <property type="molecule type" value="Genomic_DNA"/>
</dbReference>
<dbReference type="Pfam" id="PF22470">
    <property type="entry name" value="Histone_HNS_N"/>
    <property type="match status" value="1"/>
</dbReference>
<dbReference type="GO" id="GO:0046983">
    <property type="term" value="F:protein dimerization activity"/>
    <property type="evidence" value="ECO:0007669"/>
    <property type="project" value="InterPro"/>
</dbReference>
<evidence type="ECO:0000259" key="1">
    <source>
        <dbReference type="Pfam" id="PF22470"/>
    </source>
</evidence>
<dbReference type="OrthoDB" id="6424962at2"/>
<name>A0A1I5AHV0_9GAMM</name>
<dbReference type="Gene3D" id="1.10.287.1050">
    <property type="entry name" value="H-NS histone-like proteins"/>
    <property type="match status" value="1"/>
</dbReference>
<dbReference type="Proteomes" id="UP000242222">
    <property type="component" value="Unassembled WGS sequence"/>
</dbReference>
<dbReference type="RefSeq" id="WP_092879303.1">
    <property type="nucleotide sequence ID" value="NZ_FOVC01000012.1"/>
</dbReference>
<evidence type="ECO:0000313" key="2">
    <source>
        <dbReference type="EMBL" id="SFN62054.1"/>
    </source>
</evidence>
<dbReference type="AlphaFoldDB" id="A0A1I5AHV0"/>
<evidence type="ECO:0000313" key="3">
    <source>
        <dbReference type="Proteomes" id="UP000242222"/>
    </source>
</evidence>
<accession>A0A1I5AHV0</accession>
<dbReference type="STRING" id="1367852.SAMN05216516_11217"/>
<gene>
    <name evidence="2" type="ORF">SAMN05216516_11217</name>
</gene>
<feature type="domain" description="DNA-binding protein H-NS-like N-terminal" evidence="1">
    <location>
        <begin position="1"/>
        <end position="76"/>
    </location>
</feature>
<sequence length="83" mass="9969">MIEEFHILYQYRDIQQAAATTDIKTLEQVLVKFRKVVAERREEYYTEIGEEAARKVKMKKILEQIEKDGICVEDLLLDFWRAM</sequence>
<protein>
    <recommendedName>
        <fullName evidence="1">DNA-binding protein H-NS-like N-terminal domain-containing protein</fullName>
    </recommendedName>
</protein>
<proteinExistence type="predicted"/>
<keyword evidence="3" id="KW-1185">Reference proteome</keyword>
<dbReference type="InterPro" id="IPR027454">
    <property type="entry name" value="Histone_HNS_N"/>
</dbReference>
<dbReference type="InterPro" id="IPR054180">
    <property type="entry name" value="H-NS-like_N"/>
</dbReference>
<organism evidence="2 3">
    <name type="scientific">Izhakiella capsodis</name>
    <dbReference type="NCBI Taxonomy" id="1367852"/>
    <lineage>
        <taxon>Bacteria</taxon>
        <taxon>Pseudomonadati</taxon>
        <taxon>Pseudomonadota</taxon>
        <taxon>Gammaproteobacteria</taxon>
        <taxon>Enterobacterales</taxon>
        <taxon>Erwiniaceae</taxon>
        <taxon>Izhakiella</taxon>
    </lineage>
</organism>
<reference evidence="3" key="1">
    <citation type="submission" date="2016-10" db="EMBL/GenBank/DDBJ databases">
        <authorList>
            <person name="Varghese N."/>
            <person name="Submissions S."/>
        </authorList>
    </citation>
    <scope>NUCLEOTIDE SEQUENCE [LARGE SCALE GENOMIC DNA]</scope>
    <source>
        <strain evidence="3">N6PO6</strain>
    </source>
</reference>